<feature type="region of interest" description="Disordered" evidence="1">
    <location>
        <begin position="1"/>
        <end position="63"/>
    </location>
</feature>
<organism evidence="2 3">
    <name type="scientific">Effrenium voratum</name>
    <dbReference type="NCBI Taxonomy" id="2562239"/>
    <lineage>
        <taxon>Eukaryota</taxon>
        <taxon>Sar</taxon>
        <taxon>Alveolata</taxon>
        <taxon>Dinophyceae</taxon>
        <taxon>Suessiales</taxon>
        <taxon>Symbiodiniaceae</taxon>
        <taxon>Effrenium</taxon>
    </lineage>
</organism>
<accession>A0AA36MX88</accession>
<gene>
    <name evidence="2" type="ORF">EVOR1521_LOCUS10362</name>
</gene>
<protein>
    <submittedName>
        <fullName evidence="2">Uncharacterized protein</fullName>
    </submittedName>
</protein>
<name>A0AA36MX88_9DINO</name>
<dbReference type="Proteomes" id="UP001178507">
    <property type="component" value="Unassembled WGS sequence"/>
</dbReference>
<comment type="caution">
    <text evidence="2">The sequence shown here is derived from an EMBL/GenBank/DDBJ whole genome shotgun (WGS) entry which is preliminary data.</text>
</comment>
<evidence type="ECO:0000313" key="3">
    <source>
        <dbReference type="Proteomes" id="UP001178507"/>
    </source>
</evidence>
<proteinExistence type="predicted"/>
<evidence type="ECO:0000313" key="2">
    <source>
        <dbReference type="EMBL" id="CAJ1383176.1"/>
    </source>
</evidence>
<dbReference type="AlphaFoldDB" id="A0AA36MX88"/>
<sequence>MLSSDEEEKPITFLASTSRQVRPGGHCSWPSHKPGSGFETPCTPCKEAPSSSSAGQDLQTPPPRQLVKEALSGQKLPMTLKEWAEAPPEVRFAAKAGLDLDSQLEL</sequence>
<reference evidence="2" key="1">
    <citation type="submission" date="2023-08" db="EMBL/GenBank/DDBJ databases">
        <authorList>
            <person name="Chen Y."/>
            <person name="Shah S."/>
            <person name="Dougan E. K."/>
            <person name="Thang M."/>
            <person name="Chan C."/>
        </authorList>
    </citation>
    <scope>NUCLEOTIDE SEQUENCE</scope>
</reference>
<evidence type="ECO:0000256" key="1">
    <source>
        <dbReference type="SAM" id="MobiDB-lite"/>
    </source>
</evidence>
<dbReference type="EMBL" id="CAUJNA010000993">
    <property type="protein sequence ID" value="CAJ1383176.1"/>
    <property type="molecule type" value="Genomic_DNA"/>
</dbReference>
<keyword evidence="3" id="KW-1185">Reference proteome</keyword>
<feature type="compositionally biased region" description="Polar residues" evidence="1">
    <location>
        <begin position="49"/>
        <end position="59"/>
    </location>
</feature>